<dbReference type="Gene3D" id="3.20.20.70">
    <property type="entry name" value="Aldolase class I"/>
    <property type="match status" value="1"/>
</dbReference>
<reference evidence="13 14" key="1">
    <citation type="submission" date="2019-07" db="EMBL/GenBank/DDBJ databases">
        <title>Whole genome shotgun sequence of Halolactibacillus alkaliphilus NBRC 103919.</title>
        <authorList>
            <person name="Hosoyama A."/>
            <person name="Uohara A."/>
            <person name="Ohji S."/>
            <person name="Ichikawa N."/>
        </authorList>
    </citation>
    <scope>NUCLEOTIDE SEQUENCE [LARGE SCALE GENOMIC DNA]</scope>
    <source>
        <strain evidence="13 14">NBRC 103919</strain>
    </source>
</reference>
<evidence type="ECO:0000256" key="12">
    <source>
        <dbReference type="PIRNR" id="PIRNR000368"/>
    </source>
</evidence>
<gene>
    <name evidence="13" type="primary">pflA_1</name>
    <name evidence="13" type="ORF">HAL01_00720</name>
</gene>
<keyword evidence="10" id="KW-0411">Iron-sulfur</keyword>
<dbReference type="GO" id="GO:0043365">
    <property type="term" value="F:[formate-C-acetyltransferase]-activating enzyme activity"/>
    <property type="evidence" value="ECO:0007669"/>
    <property type="project" value="InterPro"/>
</dbReference>
<dbReference type="SFLD" id="SFLDS00029">
    <property type="entry name" value="Radical_SAM"/>
    <property type="match status" value="1"/>
</dbReference>
<dbReference type="OrthoDB" id="9782387at2"/>
<keyword evidence="6" id="KW-0949">S-adenosyl-L-methionine</keyword>
<proteinExistence type="inferred from homology"/>
<dbReference type="GO" id="GO:0046872">
    <property type="term" value="F:metal ion binding"/>
    <property type="evidence" value="ECO:0007669"/>
    <property type="project" value="UniProtKB-KW"/>
</dbReference>
<evidence type="ECO:0000256" key="6">
    <source>
        <dbReference type="ARBA" id="ARBA00022691"/>
    </source>
</evidence>
<evidence type="ECO:0000256" key="3">
    <source>
        <dbReference type="ARBA" id="ARBA00009777"/>
    </source>
</evidence>
<comment type="catalytic activity">
    <reaction evidence="11">
        <text>glycyl-[protein] + reduced [flavodoxin] + S-adenosyl-L-methionine = glycin-2-yl radical-[protein] + semiquinone [flavodoxin] + 5'-deoxyadenosine + L-methionine + H(+)</text>
        <dbReference type="Rhea" id="RHEA:61976"/>
        <dbReference type="Rhea" id="RHEA-COMP:10622"/>
        <dbReference type="Rhea" id="RHEA-COMP:14480"/>
        <dbReference type="Rhea" id="RHEA-COMP:15993"/>
        <dbReference type="Rhea" id="RHEA-COMP:15994"/>
        <dbReference type="ChEBI" id="CHEBI:15378"/>
        <dbReference type="ChEBI" id="CHEBI:17319"/>
        <dbReference type="ChEBI" id="CHEBI:29947"/>
        <dbReference type="ChEBI" id="CHEBI:32722"/>
        <dbReference type="ChEBI" id="CHEBI:57618"/>
        <dbReference type="ChEBI" id="CHEBI:57844"/>
        <dbReference type="ChEBI" id="CHEBI:59789"/>
        <dbReference type="ChEBI" id="CHEBI:140311"/>
    </reaction>
</comment>
<evidence type="ECO:0000256" key="11">
    <source>
        <dbReference type="ARBA" id="ARBA00047365"/>
    </source>
</evidence>
<dbReference type="InterPro" id="IPR058240">
    <property type="entry name" value="rSAM_sf"/>
</dbReference>
<protein>
    <recommendedName>
        <fullName evidence="4 12">Anaerobic ribonucleoside-triphosphate reductase-activating protein</fullName>
        <ecNumber evidence="12">1.97.1.-</ecNumber>
    </recommendedName>
</protein>
<dbReference type="InterPro" id="IPR012837">
    <property type="entry name" value="NrdG"/>
</dbReference>
<keyword evidence="8 12" id="KW-0560">Oxidoreductase</keyword>
<comment type="caution">
    <text evidence="13">The sequence shown here is derived from an EMBL/GenBank/DDBJ whole genome shotgun (WGS) entry which is preliminary data.</text>
</comment>
<evidence type="ECO:0000256" key="8">
    <source>
        <dbReference type="ARBA" id="ARBA00023002"/>
    </source>
</evidence>
<evidence type="ECO:0000256" key="1">
    <source>
        <dbReference type="ARBA" id="ARBA00001966"/>
    </source>
</evidence>
<comment type="similarity">
    <text evidence="3 12">Belongs to the organic radical-activating enzymes family.</text>
</comment>
<dbReference type="AlphaFoldDB" id="A0A511WYL3"/>
<evidence type="ECO:0000256" key="9">
    <source>
        <dbReference type="ARBA" id="ARBA00023004"/>
    </source>
</evidence>
<keyword evidence="14" id="KW-1185">Reference proteome</keyword>
<name>A0A511WYL3_9BACI</name>
<dbReference type="Proteomes" id="UP000321400">
    <property type="component" value="Unassembled WGS sequence"/>
</dbReference>
<organism evidence="13 14">
    <name type="scientific">Halolactibacillus alkaliphilus</name>
    <dbReference type="NCBI Taxonomy" id="442899"/>
    <lineage>
        <taxon>Bacteria</taxon>
        <taxon>Bacillati</taxon>
        <taxon>Bacillota</taxon>
        <taxon>Bacilli</taxon>
        <taxon>Bacillales</taxon>
        <taxon>Bacillaceae</taxon>
        <taxon>Halolactibacillus</taxon>
    </lineage>
</organism>
<dbReference type="InterPro" id="IPR013785">
    <property type="entry name" value="Aldolase_TIM"/>
</dbReference>
<dbReference type="PIRSF" id="PIRSF000368">
    <property type="entry name" value="NrdG"/>
    <property type="match status" value="1"/>
</dbReference>
<dbReference type="EC" id="1.97.1.-" evidence="12"/>
<dbReference type="SFLD" id="SFLDG01063">
    <property type="entry name" value="activating_enzymes__group_1"/>
    <property type="match status" value="1"/>
</dbReference>
<dbReference type="InterPro" id="IPR001989">
    <property type="entry name" value="Radical_activat_CS"/>
</dbReference>
<accession>A0A511WYL3</accession>
<evidence type="ECO:0000313" key="14">
    <source>
        <dbReference type="Proteomes" id="UP000321400"/>
    </source>
</evidence>
<evidence type="ECO:0000256" key="4">
    <source>
        <dbReference type="ARBA" id="ARBA00014281"/>
    </source>
</evidence>
<dbReference type="STRING" id="442899.SAMN05720591_101166"/>
<keyword evidence="9" id="KW-0408">Iron</keyword>
<sequence>MADTLRVLDILHDSVVDGPGLRTVIFFSGCPHFCKECHNPESWNIKNGQELTIESLVADVLSNPLTDVTLSGGDPFFQAAVVKKVAKQLKEAGKNIWAYTGYTLEQLLELGGDYTELLSYCDVLVDGPFILAKRNLSLDFRGSSNQRIIELKDVPALQMWNDTP</sequence>
<dbReference type="SUPFAM" id="SSF102114">
    <property type="entry name" value="Radical SAM enzymes"/>
    <property type="match status" value="1"/>
</dbReference>
<keyword evidence="5" id="KW-0004">4Fe-4S</keyword>
<keyword evidence="7" id="KW-0479">Metal-binding</keyword>
<dbReference type="PANTHER" id="PTHR30352">
    <property type="entry name" value="PYRUVATE FORMATE-LYASE-ACTIVATING ENZYME"/>
    <property type="match status" value="1"/>
</dbReference>
<dbReference type="GO" id="GO:0004748">
    <property type="term" value="F:ribonucleoside-diphosphate reductase activity, thioredoxin disulfide as acceptor"/>
    <property type="evidence" value="ECO:0007669"/>
    <property type="project" value="TreeGrafter"/>
</dbReference>
<dbReference type="SFLD" id="SFLDG01066">
    <property type="entry name" value="organic_radical-activating_enz"/>
    <property type="match status" value="1"/>
</dbReference>
<dbReference type="SFLD" id="SFLDF00299">
    <property type="entry name" value="anaerobic_ribonucleoside-triph"/>
    <property type="match status" value="1"/>
</dbReference>
<dbReference type="InterPro" id="IPR034457">
    <property type="entry name" value="Organic_radical-activating"/>
</dbReference>
<evidence type="ECO:0000313" key="13">
    <source>
        <dbReference type="EMBL" id="GEN55608.1"/>
    </source>
</evidence>
<dbReference type="RefSeq" id="WP_089799344.1">
    <property type="nucleotide sequence ID" value="NZ_BJYE01000001.1"/>
</dbReference>
<dbReference type="PROSITE" id="PS01087">
    <property type="entry name" value="RADICAL_ACTIVATING"/>
    <property type="match status" value="1"/>
</dbReference>
<comment type="function">
    <text evidence="2 12">Activation of anaerobic ribonucleoside-triphosphate reductase under anaerobic conditions by generation of an organic free radical, using S-adenosylmethionine and reduced flavodoxin as cosubstrates to produce 5'-deoxy-adenosine.</text>
</comment>
<dbReference type="InterPro" id="IPR007197">
    <property type="entry name" value="rSAM"/>
</dbReference>
<evidence type="ECO:0000256" key="7">
    <source>
        <dbReference type="ARBA" id="ARBA00022723"/>
    </source>
</evidence>
<dbReference type="GO" id="GO:0051539">
    <property type="term" value="F:4 iron, 4 sulfur cluster binding"/>
    <property type="evidence" value="ECO:0007669"/>
    <property type="project" value="UniProtKB-KW"/>
</dbReference>
<dbReference type="NCBIfam" id="TIGR02491">
    <property type="entry name" value="NrdG"/>
    <property type="match status" value="1"/>
</dbReference>
<dbReference type="Pfam" id="PF13353">
    <property type="entry name" value="Fer4_12"/>
    <property type="match status" value="1"/>
</dbReference>
<comment type="cofactor">
    <cofactor evidence="1">
        <name>[4Fe-4S] cluster</name>
        <dbReference type="ChEBI" id="CHEBI:49883"/>
    </cofactor>
</comment>
<dbReference type="EMBL" id="BJYE01000001">
    <property type="protein sequence ID" value="GEN55608.1"/>
    <property type="molecule type" value="Genomic_DNA"/>
</dbReference>
<evidence type="ECO:0000256" key="5">
    <source>
        <dbReference type="ARBA" id="ARBA00022485"/>
    </source>
</evidence>
<dbReference type="PANTHER" id="PTHR30352:SF2">
    <property type="entry name" value="ANAEROBIC RIBONUCLEOSIDE-TRIPHOSPHATE REDUCTASE-ACTIVATING PROTEIN"/>
    <property type="match status" value="1"/>
</dbReference>
<evidence type="ECO:0000256" key="2">
    <source>
        <dbReference type="ARBA" id="ARBA00003852"/>
    </source>
</evidence>
<evidence type="ECO:0000256" key="10">
    <source>
        <dbReference type="ARBA" id="ARBA00023014"/>
    </source>
</evidence>